<feature type="region of interest" description="Disordered" evidence="8">
    <location>
        <begin position="1"/>
        <end position="48"/>
    </location>
</feature>
<protein>
    <submittedName>
        <fullName evidence="10">ABC transporter permease</fullName>
    </submittedName>
</protein>
<feature type="transmembrane region" description="Helical" evidence="7">
    <location>
        <begin position="215"/>
        <end position="240"/>
    </location>
</feature>
<keyword evidence="6 7" id="KW-0472">Membrane</keyword>
<comment type="caution">
    <text evidence="10">The sequence shown here is derived from an EMBL/GenBank/DDBJ whole genome shotgun (WGS) entry which is preliminary data.</text>
</comment>
<feature type="domain" description="ABC transmembrane type-1" evidence="9">
    <location>
        <begin position="109"/>
        <end position="289"/>
    </location>
</feature>
<gene>
    <name evidence="10" type="ORF">HKK74_24965</name>
</gene>
<dbReference type="InterPro" id="IPR035906">
    <property type="entry name" value="MetI-like_sf"/>
</dbReference>
<feature type="transmembrane region" description="Helical" evidence="7">
    <location>
        <begin position="271"/>
        <end position="289"/>
    </location>
</feature>
<feature type="transmembrane region" description="Helical" evidence="7">
    <location>
        <begin position="175"/>
        <end position="194"/>
    </location>
</feature>
<evidence type="ECO:0000256" key="7">
    <source>
        <dbReference type="RuleBase" id="RU363032"/>
    </source>
</evidence>
<feature type="transmembrane region" description="Helical" evidence="7">
    <location>
        <begin position="116"/>
        <end position="135"/>
    </location>
</feature>
<evidence type="ECO:0000259" key="9">
    <source>
        <dbReference type="PROSITE" id="PS50928"/>
    </source>
</evidence>
<keyword evidence="11" id="KW-1185">Reference proteome</keyword>
<dbReference type="Pfam" id="PF00528">
    <property type="entry name" value="BPD_transp_1"/>
    <property type="match status" value="1"/>
</dbReference>
<evidence type="ECO:0000256" key="1">
    <source>
        <dbReference type="ARBA" id="ARBA00004651"/>
    </source>
</evidence>
<dbReference type="Gene3D" id="1.10.3720.10">
    <property type="entry name" value="MetI-like"/>
    <property type="match status" value="1"/>
</dbReference>
<evidence type="ECO:0000313" key="11">
    <source>
        <dbReference type="Proteomes" id="UP000805614"/>
    </source>
</evidence>
<evidence type="ECO:0000256" key="3">
    <source>
        <dbReference type="ARBA" id="ARBA00022475"/>
    </source>
</evidence>
<evidence type="ECO:0000313" key="10">
    <source>
        <dbReference type="EMBL" id="MBC6468722.1"/>
    </source>
</evidence>
<reference evidence="10 11" key="1">
    <citation type="submission" date="2020-06" db="EMBL/GenBank/DDBJ databases">
        <title>Actinomadura xiongansis sp. nov., isolated from soil of Baiyangdian.</title>
        <authorList>
            <person name="Zhang X."/>
        </authorList>
    </citation>
    <scope>NUCLEOTIDE SEQUENCE [LARGE SCALE GENOMIC DNA]</scope>
    <source>
        <strain evidence="10 11">HBUM206468</strain>
    </source>
</reference>
<keyword evidence="3" id="KW-1003">Cell membrane</keyword>
<keyword evidence="5 7" id="KW-1133">Transmembrane helix</keyword>
<feature type="transmembrane region" description="Helical" evidence="7">
    <location>
        <begin position="55"/>
        <end position="75"/>
    </location>
</feature>
<comment type="similarity">
    <text evidence="7">Belongs to the binding-protein-dependent transport system permease family.</text>
</comment>
<proteinExistence type="inferred from homology"/>
<sequence>MPRTHPPSRSDAEEVLVETSPAPAAGRPADTSGTVVEPGDGLPGTRRRRRGRRGAVIRVLQVVLAVAVLGGWELLTSLRVIDPFFFPRPSDIAVRIWEWISTGYILDDLAVTLEEALLAFVIGSVLGLVVGFLLARVSLLAGVLDPYLKMFNALPRVVLAPIFLLWFGLGIWSKVAFGVTLVFFIVFFNTFQGVRDVDRVLVDNVRMLGASEYHLVRHVLLPSALTWIFSSLHISAGFAITGAVVGEYLGAAKGVGYVIAQSEGVFDTTGVFAGMIILMLVVLVIDLLVNRLEALLLRWQDPAKTA</sequence>
<evidence type="ECO:0000256" key="4">
    <source>
        <dbReference type="ARBA" id="ARBA00022692"/>
    </source>
</evidence>
<dbReference type="PROSITE" id="PS50928">
    <property type="entry name" value="ABC_TM1"/>
    <property type="match status" value="1"/>
</dbReference>
<dbReference type="EMBL" id="JABVEC010000020">
    <property type="protein sequence ID" value="MBC6468722.1"/>
    <property type="molecule type" value="Genomic_DNA"/>
</dbReference>
<evidence type="ECO:0000256" key="8">
    <source>
        <dbReference type="SAM" id="MobiDB-lite"/>
    </source>
</evidence>
<dbReference type="InterPro" id="IPR000515">
    <property type="entry name" value="MetI-like"/>
</dbReference>
<keyword evidence="4 7" id="KW-0812">Transmembrane</keyword>
<evidence type="ECO:0000256" key="5">
    <source>
        <dbReference type="ARBA" id="ARBA00022989"/>
    </source>
</evidence>
<dbReference type="SUPFAM" id="SSF161098">
    <property type="entry name" value="MetI-like"/>
    <property type="match status" value="1"/>
</dbReference>
<dbReference type="PANTHER" id="PTHR30151:SF20">
    <property type="entry name" value="ABC TRANSPORTER PERMEASE PROTEIN HI_0355-RELATED"/>
    <property type="match status" value="1"/>
</dbReference>
<name>A0ABR7LV52_9ACTN</name>
<dbReference type="Proteomes" id="UP000805614">
    <property type="component" value="Unassembled WGS sequence"/>
</dbReference>
<keyword evidence="2 7" id="KW-0813">Transport</keyword>
<organism evidence="10 11">
    <name type="scientific">Actinomadura alba</name>
    <dbReference type="NCBI Taxonomy" id="406431"/>
    <lineage>
        <taxon>Bacteria</taxon>
        <taxon>Bacillati</taxon>
        <taxon>Actinomycetota</taxon>
        <taxon>Actinomycetes</taxon>
        <taxon>Streptosporangiales</taxon>
        <taxon>Thermomonosporaceae</taxon>
        <taxon>Actinomadura</taxon>
    </lineage>
</organism>
<evidence type="ECO:0000256" key="2">
    <source>
        <dbReference type="ARBA" id="ARBA00022448"/>
    </source>
</evidence>
<comment type="subcellular location">
    <subcellularLocation>
        <location evidence="1 7">Cell membrane</location>
        <topology evidence="1 7">Multi-pass membrane protein</topology>
    </subcellularLocation>
</comment>
<accession>A0ABR7LV52</accession>
<dbReference type="CDD" id="cd06261">
    <property type="entry name" value="TM_PBP2"/>
    <property type="match status" value="1"/>
</dbReference>
<dbReference type="PANTHER" id="PTHR30151">
    <property type="entry name" value="ALKANE SULFONATE ABC TRANSPORTER-RELATED, MEMBRANE SUBUNIT"/>
    <property type="match status" value="1"/>
</dbReference>
<evidence type="ECO:0000256" key="6">
    <source>
        <dbReference type="ARBA" id="ARBA00023136"/>
    </source>
</evidence>